<dbReference type="EMBL" id="LAZR01061723">
    <property type="protein sequence ID" value="KKK63007.1"/>
    <property type="molecule type" value="Genomic_DNA"/>
</dbReference>
<feature type="non-terminal residue" evidence="2">
    <location>
        <position position="77"/>
    </location>
</feature>
<reference evidence="2" key="1">
    <citation type="journal article" date="2015" name="Nature">
        <title>Complex archaea that bridge the gap between prokaryotes and eukaryotes.</title>
        <authorList>
            <person name="Spang A."/>
            <person name="Saw J.H."/>
            <person name="Jorgensen S.L."/>
            <person name="Zaremba-Niedzwiedzka K."/>
            <person name="Martijn J."/>
            <person name="Lind A.E."/>
            <person name="van Eijk R."/>
            <person name="Schleper C."/>
            <person name="Guy L."/>
            <person name="Ettema T.J."/>
        </authorList>
    </citation>
    <scope>NUCLEOTIDE SEQUENCE</scope>
</reference>
<organism evidence="2">
    <name type="scientific">marine sediment metagenome</name>
    <dbReference type="NCBI Taxonomy" id="412755"/>
    <lineage>
        <taxon>unclassified sequences</taxon>
        <taxon>metagenomes</taxon>
        <taxon>ecological metagenomes</taxon>
    </lineage>
</organism>
<proteinExistence type="predicted"/>
<accession>A0A0F8X1Q3</accession>
<evidence type="ECO:0000256" key="1">
    <source>
        <dbReference type="SAM" id="Phobius"/>
    </source>
</evidence>
<dbReference type="AlphaFoldDB" id="A0A0F8X1Q3"/>
<feature type="transmembrane region" description="Helical" evidence="1">
    <location>
        <begin position="22"/>
        <end position="41"/>
    </location>
</feature>
<keyword evidence="1" id="KW-0812">Transmembrane</keyword>
<sequence>MTDLNVLVIEECLWVPMTIWDLALHGVNSLLLLCLSVTLLWRAIGRKTCARCLSSGNRHARYCEHCGTRFVSPLQVQ</sequence>
<keyword evidence="1" id="KW-1133">Transmembrane helix</keyword>
<comment type="caution">
    <text evidence="2">The sequence shown here is derived from an EMBL/GenBank/DDBJ whole genome shotgun (WGS) entry which is preliminary data.</text>
</comment>
<protein>
    <submittedName>
        <fullName evidence="2">Uncharacterized protein</fullName>
    </submittedName>
</protein>
<name>A0A0F8X1Q3_9ZZZZ</name>
<gene>
    <name evidence="2" type="ORF">LCGC14_2998670</name>
</gene>
<keyword evidence="1" id="KW-0472">Membrane</keyword>
<evidence type="ECO:0000313" key="2">
    <source>
        <dbReference type="EMBL" id="KKK63007.1"/>
    </source>
</evidence>